<keyword evidence="2" id="KW-1185">Reference proteome</keyword>
<protein>
    <submittedName>
        <fullName evidence="1">Uncharacterized protein</fullName>
    </submittedName>
</protein>
<reference evidence="1 2" key="1">
    <citation type="journal article" date="2019" name="Commun. Biol.">
        <title>The bagworm genome reveals a unique fibroin gene that provides high tensile strength.</title>
        <authorList>
            <person name="Kono N."/>
            <person name="Nakamura H."/>
            <person name="Ohtoshi R."/>
            <person name="Tomita M."/>
            <person name="Numata K."/>
            <person name="Arakawa K."/>
        </authorList>
    </citation>
    <scope>NUCLEOTIDE SEQUENCE [LARGE SCALE GENOMIC DNA]</scope>
</reference>
<evidence type="ECO:0000313" key="2">
    <source>
        <dbReference type="Proteomes" id="UP000299102"/>
    </source>
</evidence>
<sequence length="106" mass="11797">MQQRKLLLNVCILCECDTSRRSSRPILVTVCLYHVAYRNCGYSMAPFTPSAARYLPPFVVSRDSPFAAAASKAPRPVALRVRSVAAPKMLWERGAAACVTWPHLNF</sequence>
<gene>
    <name evidence="1" type="ORF">EVAR_38522_1</name>
</gene>
<evidence type="ECO:0000313" key="1">
    <source>
        <dbReference type="EMBL" id="GBP48549.1"/>
    </source>
</evidence>
<dbReference type="Proteomes" id="UP000299102">
    <property type="component" value="Unassembled WGS sequence"/>
</dbReference>
<name>A0A4C1WDJ8_EUMVA</name>
<proteinExistence type="predicted"/>
<accession>A0A4C1WDJ8</accession>
<organism evidence="1 2">
    <name type="scientific">Eumeta variegata</name>
    <name type="common">Bagworm moth</name>
    <name type="synonym">Eumeta japonica</name>
    <dbReference type="NCBI Taxonomy" id="151549"/>
    <lineage>
        <taxon>Eukaryota</taxon>
        <taxon>Metazoa</taxon>
        <taxon>Ecdysozoa</taxon>
        <taxon>Arthropoda</taxon>
        <taxon>Hexapoda</taxon>
        <taxon>Insecta</taxon>
        <taxon>Pterygota</taxon>
        <taxon>Neoptera</taxon>
        <taxon>Endopterygota</taxon>
        <taxon>Lepidoptera</taxon>
        <taxon>Glossata</taxon>
        <taxon>Ditrysia</taxon>
        <taxon>Tineoidea</taxon>
        <taxon>Psychidae</taxon>
        <taxon>Oiketicinae</taxon>
        <taxon>Eumeta</taxon>
    </lineage>
</organism>
<comment type="caution">
    <text evidence="1">The sequence shown here is derived from an EMBL/GenBank/DDBJ whole genome shotgun (WGS) entry which is preliminary data.</text>
</comment>
<dbReference type="EMBL" id="BGZK01000526">
    <property type="protein sequence ID" value="GBP48549.1"/>
    <property type="molecule type" value="Genomic_DNA"/>
</dbReference>
<dbReference type="AlphaFoldDB" id="A0A4C1WDJ8"/>